<proteinExistence type="predicted"/>
<evidence type="ECO:0000313" key="3">
    <source>
        <dbReference type="EMBL" id="THH40238.1"/>
    </source>
</evidence>
<evidence type="ECO:0000259" key="2">
    <source>
        <dbReference type="Pfam" id="PF01930"/>
    </source>
</evidence>
<evidence type="ECO:0000256" key="1">
    <source>
        <dbReference type="SAM" id="MobiDB-lite"/>
    </source>
</evidence>
<name>A0A4S4NPD0_9BACT</name>
<organism evidence="3 4">
    <name type="scientific">Neolewinella litorea</name>
    <dbReference type="NCBI Taxonomy" id="2562452"/>
    <lineage>
        <taxon>Bacteria</taxon>
        <taxon>Pseudomonadati</taxon>
        <taxon>Bacteroidota</taxon>
        <taxon>Saprospiria</taxon>
        <taxon>Saprospirales</taxon>
        <taxon>Lewinellaceae</taxon>
        <taxon>Neolewinella</taxon>
    </lineage>
</organism>
<comment type="caution">
    <text evidence="3">The sequence shown here is derived from an EMBL/GenBank/DDBJ whole genome shotgun (WGS) entry which is preliminary data.</text>
</comment>
<protein>
    <submittedName>
        <fullName evidence="3">Dna2/Cas4 domain-containing protein</fullName>
    </submittedName>
</protein>
<feature type="region of interest" description="Disordered" evidence="1">
    <location>
        <begin position="37"/>
        <end position="58"/>
    </location>
</feature>
<dbReference type="InterPro" id="IPR022765">
    <property type="entry name" value="Dna2/Cas4_DUF83"/>
</dbReference>
<dbReference type="RefSeq" id="WP_136457303.1">
    <property type="nucleotide sequence ID" value="NZ_SRSF01000002.1"/>
</dbReference>
<reference evidence="3 4" key="1">
    <citation type="submission" date="2019-04" db="EMBL/GenBank/DDBJ databases">
        <title>Lewinella litorea sp. nov., isolated from a marine sand.</title>
        <authorList>
            <person name="Yoon J.-H."/>
        </authorList>
    </citation>
    <scope>NUCLEOTIDE SEQUENCE [LARGE SCALE GENOMIC DNA]</scope>
    <source>
        <strain evidence="3 4">HSMS-39</strain>
    </source>
</reference>
<accession>A0A4S4NPD0</accession>
<dbReference type="EMBL" id="SRSF01000002">
    <property type="protein sequence ID" value="THH40238.1"/>
    <property type="molecule type" value="Genomic_DNA"/>
</dbReference>
<gene>
    <name evidence="3" type="ORF">E4021_05735</name>
</gene>
<dbReference type="Pfam" id="PF01930">
    <property type="entry name" value="Cas_Cas4"/>
    <property type="match status" value="1"/>
</dbReference>
<dbReference type="OrthoDB" id="9794720at2"/>
<keyword evidence="4" id="KW-1185">Reference proteome</keyword>
<sequence length="58" mass="6809">MRPINATLINLYHVCHRQLWLHAHELRMEHESDAVYAGYSDRSDPPIPKTFDPLIPEL</sequence>
<feature type="domain" description="DUF83" evidence="2">
    <location>
        <begin position="6"/>
        <end position="38"/>
    </location>
</feature>
<evidence type="ECO:0000313" key="4">
    <source>
        <dbReference type="Proteomes" id="UP000308528"/>
    </source>
</evidence>
<dbReference type="AlphaFoldDB" id="A0A4S4NPD0"/>
<dbReference type="Proteomes" id="UP000308528">
    <property type="component" value="Unassembled WGS sequence"/>
</dbReference>